<dbReference type="InterPro" id="IPR036890">
    <property type="entry name" value="HATPase_C_sf"/>
</dbReference>
<dbReference type="GO" id="GO:0005886">
    <property type="term" value="C:plasma membrane"/>
    <property type="evidence" value="ECO:0007669"/>
    <property type="project" value="UniProtKB-SubCell"/>
</dbReference>
<dbReference type="GO" id="GO:0000155">
    <property type="term" value="F:phosphorelay sensor kinase activity"/>
    <property type="evidence" value="ECO:0007669"/>
    <property type="project" value="InterPro"/>
</dbReference>
<dbReference type="CDD" id="cd06225">
    <property type="entry name" value="HAMP"/>
    <property type="match status" value="1"/>
</dbReference>
<keyword evidence="9" id="KW-1185">Reference proteome</keyword>
<evidence type="ECO:0000256" key="4">
    <source>
        <dbReference type="ARBA" id="ARBA00022679"/>
    </source>
</evidence>
<keyword evidence="4" id="KW-0808">Transferase</keyword>
<dbReference type="InterPro" id="IPR003660">
    <property type="entry name" value="HAMP_dom"/>
</dbReference>
<protein>
    <submittedName>
        <fullName evidence="8">HAMP domain-containing protein</fullName>
    </submittedName>
</protein>
<gene>
    <name evidence="8" type="ORF">GT003_29000</name>
</gene>
<keyword evidence="3" id="KW-0597">Phosphoprotein</keyword>
<dbReference type="Pfam" id="PF06580">
    <property type="entry name" value="His_kinase"/>
    <property type="match status" value="1"/>
</dbReference>
<evidence type="ECO:0000256" key="6">
    <source>
        <dbReference type="ARBA" id="ARBA00023136"/>
    </source>
</evidence>
<evidence type="ECO:0000256" key="2">
    <source>
        <dbReference type="ARBA" id="ARBA00022475"/>
    </source>
</evidence>
<dbReference type="Gene3D" id="3.30.565.10">
    <property type="entry name" value="Histidine kinase-like ATPase, C-terminal domain"/>
    <property type="match status" value="1"/>
</dbReference>
<sequence length="595" mass="69138">MKNMRLFGWMKRLTIFPKLMLLFLIGVIPSFLVSLQFFQNGAMSVRKEIWGSMETRVRYNISSFEAEMNRLVRLHELYALDDDITKLSSMSSILPYYDVMQMQKRVQNKLWILETSSLYVAHAKAFIPQLNKTLLPLTDIAPMTGNEVEQLKNLNKTQQSPIAFWEGKLLINTINPNPNYVSSKNVLYILQSELDQYKLNVFLRQMLGESDEGALLFTDKQDWYSNAGSLEDSALDKEIMENAVLQAEPTGVGRSIVRSEGRTFYIAYERSELLKMTLALYVPEEKVLGPLHRYRAWFRSLFGAALVAVFGFSYSIFRSIHSPIRRMVQAFRKVENGDLNLNIKHKNNDEFQYMYGQFNIMVGRLRQSVQDVYHSKIMAQQSELKQLQSQINPHFLYNTYYMVHRMAGMHDFENVERATKFLGDYFIYITRNAVNDANLEQEWNHTLSYLEIQQMRFQSRIEADVFYQCEELGTLRIPRLIFQPLVENAYQHGLHSKTENGRIVLTLVNRLEENAVVFSVEDNGETLSEEKIKALEKKLEDSSFGGLESTGMINVHRRIRLRFGEKWGVRLEKSVLGGLKVSLYLPDLFHEAEGE</sequence>
<comment type="subcellular location">
    <subcellularLocation>
        <location evidence="1">Cell membrane</location>
        <topology evidence="1">Multi-pass membrane protein</topology>
    </subcellularLocation>
</comment>
<reference evidence="8 9" key="1">
    <citation type="submission" date="2020-01" db="EMBL/GenBank/DDBJ databases">
        <title>Paenibacillus soybeanensis sp. nov. isolated from the nodules of soybean (Glycine max(L.) Merr).</title>
        <authorList>
            <person name="Wang H."/>
        </authorList>
    </citation>
    <scope>NUCLEOTIDE SEQUENCE [LARGE SCALE GENOMIC DNA]</scope>
    <source>
        <strain evidence="8 9">DSM 23054</strain>
    </source>
</reference>
<feature type="domain" description="HAMP" evidence="7">
    <location>
        <begin position="318"/>
        <end position="370"/>
    </location>
</feature>
<keyword evidence="2" id="KW-1003">Cell membrane</keyword>
<dbReference type="Proteomes" id="UP000558113">
    <property type="component" value="Unassembled WGS sequence"/>
</dbReference>
<organism evidence="8 9">
    <name type="scientific">Paenibacillus sacheonensis</name>
    <dbReference type="NCBI Taxonomy" id="742054"/>
    <lineage>
        <taxon>Bacteria</taxon>
        <taxon>Bacillati</taxon>
        <taxon>Bacillota</taxon>
        <taxon>Bacilli</taxon>
        <taxon>Bacillales</taxon>
        <taxon>Paenibacillaceae</taxon>
        <taxon>Paenibacillus</taxon>
    </lineage>
</organism>
<evidence type="ECO:0000256" key="1">
    <source>
        <dbReference type="ARBA" id="ARBA00004651"/>
    </source>
</evidence>
<dbReference type="InterPro" id="IPR050640">
    <property type="entry name" value="Bact_2-comp_sensor_kinase"/>
</dbReference>
<dbReference type="Pfam" id="PF00672">
    <property type="entry name" value="HAMP"/>
    <property type="match status" value="1"/>
</dbReference>
<keyword evidence="6" id="KW-0472">Membrane</keyword>
<dbReference type="SUPFAM" id="SSF158472">
    <property type="entry name" value="HAMP domain-like"/>
    <property type="match status" value="1"/>
</dbReference>
<dbReference type="InterPro" id="IPR010559">
    <property type="entry name" value="Sig_transdc_His_kin_internal"/>
</dbReference>
<dbReference type="PANTHER" id="PTHR34220">
    <property type="entry name" value="SENSOR HISTIDINE KINASE YPDA"/>
    <property type="match status" value="1"/>
</dbReference>
<name>A0A7X4YUZ0_9BACL</name>
<evidence type="ECO:0000313" key="9">
    <source>
        <dbReference type="Proteomes" id="UP000558113"/>
    </source>
</evidence>
<dbReference type="PANTHER" id="PTHR34220:SF7">
    <property type="entry name" value="SENSOR HISTIDINE KINASE YPDA"/>
    <property type="match status" value="1"/>
</dbReference>
<evidence type="ECO:0000256" key="5">
    <source>
        <dbReference type="ARBA" id="ARBA00022777"/>
    </source>
</evidence>
<proteinExistence type="predicted"/>
<dbReference type="Gene3D" id="6.10.340.10">
    <property type="match status" value="1"/>
</dbReference>
<keyword evidence="5" id="KW-0418">Kinase</keyword>
<dbReference type="Pfam" id="PF02518">
    <property type="entry name" value="HATPase_c"/>
    <property type="match status" value="1"/>
</dbReference>
<dbReference type="OrthoDB" id="2062925at2"/>
<dbReference type="SUPFAM" id="SSF55874">
    <property type="entry name" value="ATPase domain of HSP90 chaperone/DNA topoisomerase II/histidine kinase"/>
    <property type="match status" value="1"/>
</dbReference>
<evidence type="ECO:0000259" key="7">
    <source>
        <dbReference type="PROSITE" id="PS50885"/>
    </source>
</evidence>
<dbReference type="RefSeq" id="WP_161704558.1">
    <property type="nucleotide sequence ID" value="NZ_JAAAMU010000025.1"/>
</dbReference>
<dbReference type="InterPro" id="IPR003594">
    <property type="entry name" value="HATPase_dom"/>
</dbReference>
<evidence type="ECO:0000256" key="3">
    <source>
        <dbReference type="ARBA" id="ARBA00022553"/>
    </source>
</evidence>
<comment type="caution">
    <text evidence="8">The sequence shown here is derived from an EMBL/GenBank/DDBJ whole genome shotgun (WGS) entry which is preliminary data.</text>
</comment>
<accession>A0A7X4YUZ0</accession>
<dbReference type="SMART" id="SM00304">
    <property type="entry name" value="HAMP"/>
    <property type="match status" value="1"/>
</dbReference>
<dbReference type="EMBL" id="JAAAMU010000025">
    <property type="protein sequence ID" value="NBC73017.1"/>
    <property type="molecule type" value="Genomic_DNA"/>
</dbReference>
<dbReference type="AlphaFoldDB" id="A0A7X4YUZ0"/>
<evidence type="ECO:0000313" key="8">
    <source>
        <dbReference type="EMBL" id="NBC73017.1"/>
    </source>
</evidence>
<dbReference type="PROSITE" id="PS50885">
    <property type="entry name" value="HAMP"/>
    <property type="match status" value="1"/>
</dbReference>